<keyword evidence="6" id="KW-0472">Membrane</keyword>
<evidence type="ECO:0000259" key="7">
    <source>
        <dbReference type="Pfam" id="PF00225"/>
    </source>
</evidence>
<sequence>MFRNKSEPWKKSKLTFDLYFRVGSIILSDNWGGLVIKLKEYIIDMELPDILYKKDAYIETTEKKGRIPSGYASLGTFETSFYTASWIFGVGYSLYHVYKASSRHFYKLAMSDLEPGWILGRHKDTSDSEWTVFSEVLISSFPWFLLHFLGFQYFKKQAQTSLLLLFTSALSLIFLIKCLSFKATLYILIQPMSFFVVSRFTKNTLIFWALGIWFISAFQWYWPTKVLVDYLVDSMSQEKLYIMNVTMCWINARCISHSLDVSWNTVPRKESLLEELVHFLAYSFYFPLCVGGPIIKYEAFHDGIYSPYVQWTFDRAYTFVLQILRYLFWLWFCFLVVHFFYLSAIQFEPSIMNNLDLWTLAGLGRLFMADGIDIPHHPQCIGRIHLYSNMWRYFDNGLYIFLQTYIYRPVLGERRGLIPRLMASAVSFVLLTFSALLLNLLHVISLNLNRFNAFNLLGLEDTVLLVPSRLYVLHSKNLVKESQGSVINSAFINSYVYIGKNVVIGRRSILKSCCMIEDNTILPPETVVPSFTRYSGSPGKRIGELPECTQDIMIDYTKSYYSHFTGVDELPLFQFRWYGEGKFYRLIYRLGNWRPIKTWFVIGAYVSALLVIPSMVLLVKTLIESWTFEREGKSDSARQSMILQPVLPGVNMPVGDLGYYFVSLLICSVIHEAGHAIAALPTLISPLIDFYPFVDVSVSVSLQLGYGIISSPWFDYQGGVSVYAVKADSSLSNGPTPLEVYDVITGVNNCPVKDSSDWRRCIIQSIVNPAIGYCLETKDIRMNTPNKSDSKRFSCLPVRSLLEKKPSVCGYANKTCSSDSYTCLTPILESNTSRLIQVKRGNNKDFLFVGNPAEIYYDSDVTDYIPKSWWIQPFQLLPYRTEIISHYAASFSGALAILNVVPCFLLDGQHMTKVLVDILCSCYNNYIRTIITLTLTIVGTILLILNIIMANFHIEKTKSDKNVLVAKFQLADLAGSEGQKKAKATGEKLEKGIDINIGLILLGKVVVALVGETTLFNLQTHSI</sequence>
<dbReference type="OrthoDB" id="69989at2759"/>
<dbReference type="GO" id="GO:0031293">
    <property type="term" value="P:membrane protein intracellular domain proteolysis"/>
    <property type="evidence" value="ECO:0007669"/>
    <property type="project" value="TreeGrafter"/>
</dbReference>
<feature type="domain" description="Kinesin motor" evidence="7">
    <location>
        <begin position="952"/>
        <end position="1012"/>
    </location>
</feature>
<evidence type="ECO:0000256" key="6">
    <source>
        <dbReference type="ARBA" id="ARBA00023136"/>
    </source>
</evidence>
<comment type="subcellular location">
    <subcellularLocation>
        <location evidence="1">Membrane</location>
        <topology evidence="1">Multi-pass membrane protein</topology>
    </subcellularLocation>
</comment>
<dbReference type="Gene3D" id="3.40.850.10">
    <property type="entry name" value="Kinesin motor domain"/>
    <property type="match status" value="1"/>
</dbReference>
<dbReference type="GO" id="GO:0003777">
    <property type="term" value="F:microtubule motor activity"/>
    <property type="evidence" value="ECO:0007669"/>
    <property type="project" value="InterPro"/>
</dbReference>
<dbReference type="Gene3D" id="2.160.10.10">
    <property type="entry name" value="Hexapeptide repeat proteins"/>
    <property type="match status" value="1"/>
</dbReference>
<dbReference type="GO" id="GO:0004222">
    <property type="term" value="F:metalloendopeptidase activity"/>
    <property type="evidence" value="ECO:0007669"/>
    <property type="project" value="InterPro"/>
</dbReference>
<evidence type="ECO:0000313" key="9">
    <source>
        <dbReference type="Proteomes" id="UP000675881"/>
    </source>
</evidence>
<dbReference type="GO" id="GO:0007018">
    <property type="term" value="P:microtubule-based movement"/>
    <property type="evidence" value="ECO:0007669"/>
    <property type="project" value="InterPro"/>
</dbReference>
<dbReference type="Pfam" id="PF00225">
    <property type="entry name" value="Kinesin"/>
    <property type="match status" value="1"/>
</dbReference>
<accession>A0A7R8GZ78</accession>
<dbReference type="GO" id="GO:0005524">
    <property type="term" value="F:ATP binding"/>
    <property type="evidence" value="ECO:0007669"/>
    <property type="project" value="UniProtKB-KW"/>
</dbReference>
<protein>
    <submittedName>
        <fullName evidence="8">Dynactin subunit 5</fullName>
    </submittedName>
</protein>
<name>A0A7R8GZ78_LEPSM</name>
<dbReference type="InterPro" id="IPR027417">
    <property type="entry name" value="P-loop_NTPase"/>
</dbReference>
<dbReference type="GO" id="GO:1905897">
    <property type="term" value="P:regulation of response to endoplasmic reticulum stress"/>
    <property type="evidence" value="ECO:0007669"/>
    <property type="project" value="TreeGrafter"/>
</dbReference>
<dbReference type="SUPFAM" id="SSF52540">
    <property type="entry name" value="P-loop containing nucleoside triphosphate hydrolases"/>
    <property type="match status" value="1"/>
</dbReference>
<dbReference type="EMBL" id="HG994580">
    <property type="protein sequence ID" value="CAF2760846.1"/>
    <property type="molecule type" value="Genomic_DNA"/>
</dbReference>
<evidence type="ECO:0000256" key="1">
    <source>
        <dbReference type="ARBA" id="ARBA00004141"/>
    </source>
</evidence>
<dbReference type="GO" id="GO:0016020">
    <property type="term" value="C:membrane"/>
    <property type="evidence" value="ECO:0007669"/>
    <property type="project" value="UniProtKB-SubCell"/>
</dbReference>
<evidence type="ECO:0000256" key="2">
    <source>
        <dbReference type="ARBA" id="ARBA00022692"/>
    </source>
</evidence>
<dbReference type="InterPro" id="IPR036961">
    <property type="entry name" value="Kinesin_motor_dom_sf"/>
</dbReference>
<keyword evidence="5" id="KW-1133">Transmembrane helix</keyword>
<proteinExistence type="predicted"/>
<evidence type="ECO:0000313" key="8">
    <source>
        <dbReference type="EMBL" id="CAF2760846.1"/>
    </source>
</evidence>
<reference evidence="8" key="1">
    <citation type="submission" date="2021-02" db="EMBL/GenBank/DDBJ databases">
        <authorList>
            <person name="Bekaert M."/>
        </authorList>
    </citation>
    <scope>NUCLEOTIDE SEQUENCE</scope>
    <source>
        <strain evidence="8">IoA-00</strain>
    </source>
</reference>
<gene>
    <name evidence="8" type="ORF">LSAA_464</name>
</gene>
<evidence type="ECO:0000256" key="5">
    <source>
        <dbReference type="ARBA" id="ARBA00022989"/>
    </source>
</evidence>
<dbReference type="Pfam" id="PF21711">
    <property type="entry name" value="DCTN5"/>
    <property type="match status" value="1"/>
</dbReference>
<dbReference type="SUPFAM" id="SSF51161">
    <property type="entry name" value="Trimeric LpxA-like enzymes"/>
    <property type="match status" value="1"/>
</dbReference>
<dbReference type="AlphaFoldDB" id="A0A7R8GZ78"/>
<keyword evidence="3" id="KW-0547">Nucleotide-binding</keyword>
<dbReference type="InterPro" id="IPR004299">
    <property type="entry name" value="MBOAT_fam"/>
</dbReference>
<evidence type="ECO:0000256" key="4">
    <source>
        <dbReference type="ARBA" id="ARBA00022840"/>
    </source>
</evidence>
<dbReference type="InterPro" id="IPR011004">
    <property type="entry name" value="Trimer_LpxA-like_sf"/>
</dbReference>
<dbReference type="GO" id="GO:0005737">
    <property type="term" value="C:cytoplasm"/>
    <property type="evidence" value="ECO:0007669"/>
    <property type="project" value="TreeGrafter"/>
</dbReference>
<dbReference type="PANTHER" id="PTHR13325">
    <property type="entry name" value="PROTEASE M50 MEMBRANE-BOUND TRANSCRIPTION FACTOR SITE 2 PROTEASE"/>
    <property type="match status" value="1"/>
</dbReference>
<evidence type="ECO:0000256" key="3">
    <source>
        <dbReference type="ARBA" id="ARBA00022741"/>
    </source>
</evidence>
<keyword evidence="2" id="KW-0812">Transmembrane</keyword>
<keyword evidence="9" id="KW-1185">Reference proteome</keyword>
<dbReference type="InterPro" id="IPR001193">
    <property type="entry name" value="MBTPS2"/>
</dbReference>
<dbReference type="Pfam" id="PF03062">
    <property type="entry name" value="MBOAT"/>
    <property type="match status" value="1"/>
</dbReference>
<organism evidence="8 9">
    <name type="scientific">Lepeophtheirus salmonis</name>
    <name type="common">Salmon louse</name>
    <name type="synonym">Caligus salmonis</name>
    <dbReference type="NCBI Taxonomy" id="72036"/>
    <lineage>
        <taxon>Eukaryota</taxon>
        <taxon>Metazoa</taxon>
        <taxon>Ecdysozoa</taxon>
        <taxon>Arthropoda</taxon>
        <taxon>Crustacea</taxon>
        <taxon>Multicrustacea</taxon>
        <taxon>Hexanauplia</taxon>
        <taxon>Copepoda</taxon>
        <taxon>Siphonostomatoida</taxon>
        <taxon>Caligidae</taxon>
        <taxon>Lepeophtheirus</taxon>
    </lineage>
</organism>
<dbReference type="GO" id="GO:0008017">
    <property type="term" value="F:microtubule binding"/>
    <property type="evidence" value="ECO:0007669"/>
    <property type="project" value="InterPro"/>
</dbReference>
<keyword evidence="4" id="KW-0067">ATP-binding</keyword>
<dbReference type="Proteomes" id="UP000675881">
    <property type="component" value="Chromosome 1"/>
</dbReference>
<dbReference type="InterPro" id="IPR001752">
    <property type="entry name" value="Kinesin_motor_dom"/>
</dbReference>
<dbReference type="PANTHER" id="PTHR13325:SF3">
    <property type="entry name" value="MEMBRANE-BOUND TRANSCRIPTION FACTOR SITE-2 PROTEASE"/>
    <property type="match status" value="1"/>
</dbReference>